<keyword evidence="2" id="KW-1185">Reference proteome</keyword>
<sequence>MNAAITSTGQREFHSGAQEQSLSLDFLHRYLLGNYRDLYAATLALDVNDHNAVMIARNLLTTAAEADPRQRRAEGCLIA</sequence>
<dbReference type="EMBL" id="JBHTHX010000244">
    <property type="protein sequence ID" value="MFD0884883.1"/>
    <property type="molecule type" value="Genomic_DNA"/>
</dbReference>
<feature type="non-terminal residue" evidence="1">
    <location>
        <position position="79"/>
    </location>
</feature>
<evidence type="ECO:0000313" key="1">
    <source>
        <dbReference type="EMBL" id="MFD0884883.1"/>
    </source>
</evidence>
<organism evidence="1 2">
    <name type="scientific">Streptosporangium algeriense</name>
    <dbReference type="NCBI Taxonomy" id="1682748"/>
    <lineage>
        <taxon>Bacteria</taxon>
        <taxon>Bacillati</taxon>
        <taxon>Actinomycetota</taxon>
        <taxon>Actinomycetes</taxon>
        <taxon>Streptosporangiales</taxon>
        <taxon>Streptosporangiaceae</taxon>
        <taxon>Streptosporangium</taxon>
    </lineage>
</organism>
<name>A0ABW3DLX7_9ACTN</name>
<reference evidence="2" key="1">
    <citation type="journal article" date="2019" name="Int. J. Syst. Evol. Microbiol.">
        <title>The Global Catalogue of Microorganisms (GCM) 10K type strain sequencing project: providing services to taxonomists for standard genome sequencing and annotation.</title>
        <authorList>
            <consortium name="The Broad Institute Genomics Platform"/>
            <consortium name="The Broad Institute Genome Sequencing Center for Infectious Disease"/>
            <person name="Wu L."/>
            <person name="Ma J."/>
        </authorList>
    </citation>
    <scope>NUCLEOTIDE SEQUENCE [LARGE SCALE GENOMIC DNA]</scope>
    <source>
        <strain evidence="2">CCUG 62974</strain>
    </source>
</reference>
<evidence type="ECO:0000313" key="2">
    <source>
        <dbReference type="Proteomes" id="UP001597024"/>
    </source>
</evidence>
<proteinExistence type="predicted"/>
<comment type="caution">
    <text evidence="1">The sequence shown here is derived from an EMBL/GenBank/DDBJ whole genome shotgun (WGS) entry which is preliminary data.</text>
</comment>
<dbReference type="Proteomes" id="UP001597024">
    <property type="component" value="Unassembled WGS sequence"/>
</dbReference>
<accession>A0ABW3DLX7</accession>
<gene>
    <name evidence="1" type="ORF">ACFQ08_10020</name>
</gene>
<protein>
    <submittedName>
        <fullName evidence="1">Uncharacterized protein</fullName>
    </submittedName>
</protein>